<dbReference type="EMBL" id="WHWB01033696">
    <property type="protein sequence ID" value="KAJ7418131.1"/>
    <property type="molecule type" value="Genomic_DNA"/>
</dbReference>
<dbReference type="Proteomes" id="UP001145742">
    <property type="component" value="Unassembled WGS sequence"/>
</dbReference>
<comment type="caution">
    <text evidence="1">The sequence shown here is derived from an EMBL/GenBank/DDBJ whole genome shotgun (WGS) entry which is preliminary data.</text>
</comment>
<gene>
    <name evidence="1" type="ORF">WISP_60562</name>
</gene>
<accession>A0ABQ9DAS4</accession>
<evidence type="ECO:0000313" key="2">
    <source>
        <dbReference type="Proteomes" id="UP001145742"/>
    </source>
</evidence>
<sequence length="149" mass="16600">MMDPSDPHGFTEFLNRPSQWHLNGTIALSYPQICWFSGGNTEMPFSIQCEAALGLMCPVKTSLQNACGTGMLMVMSFCHENTGGLSKLSLIWALTLPVSNTDSSKDEEIRAFADLSLQGSEKESSNRRELLQMQLVEFKIRNVETMDET</sequence>
<organism evidence="1 2">
    <name type="scientific">Willisornis vidua</name>
    <name type="common">Xingu scale-backed antbird</name>
    <dbReference type="NCBI Taxonomy" id="1566151"/>
    <lineage>
        <taxon>Eukaryota</taxon>
        <taxon>Metazoa</taxon>
        <taxon>Chordata</taxon>
        <taxon>Craniata</taxon>
        <taxon>Vertebrata</taxon>
        <taxon>Euteleostomi</taxon>
        <taxon>Archelosauria</taxon>
        <taxon>Archosauria</taxon>
        <taxon>Dinosauria</taxon>
        <taxon>Saurischia</taxon>
        <taxon>Theropoda</taxon>
        <taxon>Coelurosauria</taxon>
        <taxon>Aves</taxon>
        <taxon>Neognathae</taxon>
        <taxon>Neoaves</taxon>
        <taxon>Telluraves</taxon>
        <taxon>Australaves</taxon>
        <taxon>Passeriformes</taxon>
        <taxon>Thamnophilidae</taxon>
        <taxon>Willisornis</taxon>
    </lineage>
</organism>
<protein>
    <submittedName>
        <fullName evidence="1">Uncharacterized protein</fullName>
    </submittedName>
</protein>
<evidence type="ECO:0000313" key="1">
    <source>
        <dbReference type="EMBL" id="KAJ7418131.1"/>
    </source>
</evidence>
<keyword evidence="2" id="KW-1185">Reference proteome</keyword>
<proteinExistence type="predicted"/>
<name>A0ABQ9DAS4_9PASS</name>
<reference evidence="1" key="1">
    <citation type="submission" date="2019-10" db="EMBL/GenBank/DDBJ databases">
        <authorList>
            <person name="Soares A.E.R."/>
            <person name="Aleixo A."/>
            <person name="Schneider P."/>
            <person name="Miyaki C.Y."/>
            <person name="Schneider M.P."/>
            <person name="Mello C."/>
            <person name="Vasconcelos A.T.R."/>
        </authorList>
    </citation>
    <scope>NUCLEOTIDE SEQUENCE</scope>
    <source>
        <tissue evidence="1">Muscle</tissue>
    </source>
</reference>